<dbReference type="InterPro" id="IPR011583">
    <property type="entry name" value="Chitinase_II/V-like_cat"/>
</dbReference>
<proteinExistence type="inferred from homology"/>
<evidence type="ECO:0000256" key="4">
    <source>
        <dbReference type="RuleBase" id="RU004453"/>
    </source>
</evidence>
<dbReference type="PROSITE" id="PS01095">
    <property type="entry name" value="GH18_1"/>
    <property type="match status" value="1"/>
</dbReference>
<dbReference type="SUPFAM" id="SSF51445">
    <property type="entry name" value="(Trans)glycosidases"/>
    <property type="match status" value="1"/>
</dbReference>
<dbReference type="InterPro" id="IPR050314">
    <property type="entry name" value="Glycosyl_Hydrlase_18"/>
</dbReference>
<dbReference type="Gene3D" id="3.20.20.80">
    <property type="entry name" value="Glycosidases"/>
    <property type="match status" value="2"/>
</dbReference>
<dbReference type="PANTHER" id="PTHR11177">
    <property type="entry name" value="CHITINASE"/>
    <property type="match status" value="1"/>
</dbReference>
<evidence type="ECO:0000256" key="2">
    <source>
        <dbReference type="ARBA" id="ARBA00023295"/>
    </source>
</evidence>
<organism evidence="6 7">
    <name type="scientific">Syphacia muris</name>
    <dbReference type="NCBI Taxonomy" id="451379"/>
    <lineage>
        <taxon>Eukaryota</taxon>
        <taxon>Metazoa</taxon>
        <taxon>Ecdysozoa</taxon>
        <taxon>Nematoda</taxon>
        <taxon>Chromadorea</taxon>
        <taxon>Rhabditida</taxon>
        <taxon>Spirurina</taxon>
        <taxon>Oxyuridomorpha</taxon>
        <taxon>Oxyuroidea</taxon>
        <taxon>Oxyuridae</taxon>
        <taxon>Syphacia</taxon>
    </lineage>
</organism>
<evidence type="ECO:0000256" key="3">
    <source>
        <dbReference type="RuleBase" id="RU000489"/>
    </source>
</evidence>
<protein>
    <submittedName>
        <fullName evidence="7">Glyco_18 domain-containing protein</fullName>
    </submittedName>
</protein>
<dbReference type="InterPro" id="IPR029070">
    <property type="entry name" value="Chitinase_insertion_sf"/>
</dbReference>
<accession>A0A0N5ABV8</accession>
<keyword evidence="2 3" id="KW-0326">Glycosidase</keyword>
<dbReference type="GO" id="GO:0006032">
    <property type="term" value="P:chitin catabolic process"/>
    <property type="evidence" value="ECO:0007669"/>
    <property type="project" value="TreeGrafter"/>
</dbReference>
<dbReference type="GO" id="GO:0004568">
    <property type="term" value="F:chitinase activity"/>
    <property type="evidence" value="ECO:0007669"/>
    <property type="project" value="TreeGrafter"/>
</dbReference>
<dbReference type="STRING" id="451379.A0A0N5ABV8"/>
<dbReference type="InterPro" id="IPR017853">
    <property type="entry name" value="GH"/>
</dbReference>
<dbReference type="SUPFAM" id="SSF54556">
    <property type="entry name" value="Chitinase insertion domain"/>
    <property type="match status" value="1"/>
</dbReference>
<dbReference type="InterPro" id="IPR001579">
    <property type="entry name" value="Glyco_hydro_18_chit_AS"/>
</dbReference>
<dbReference type="InterPro" id="IPR001223">
    <property type="entry name" value="Glyco_hydro18_cat"/>
</dbReference>
<dbReference type="Pfam" id="PF00704">
    <property type="entry name" value="Glyco_hydro_18"/>
    <property type="match status" value="1"/>
</dbReference>
<feature type="domain" description="GH18" evidence="5">
    <location>
        <begin position="4"/>
        <end position="346"/>
    </location>
</feature>
<dbReference type="GO" id="GO:0005975">
    <property type="term" value="P:carbohydrate metabolic process"/>
    <property type="evidence" value="ECO:0007669"/>
    <property type="project" value="InterPro"/>
</dbReference>
<dbReference type="GO" id="GO:0008061">
    <property type="term" value="F:chitin binding"/>
    <property type="evidence" value="ECO:0007669"/>
    <property type="project" value="InterPro"/>
</dbReference>
<name>A0A0N5ABV8_9BILA</name>
<evidence type="ECO:0000259" key="5">
    <source>
        <dbReference type="PROSITE" id="PS51910"/>
    </source>
</evidence>
<dbReference type="WBParaSite" id="SMUV_0000163401-mRNA-1">
    <property type="protein sequence ID" value="SMUV_0000163401-mRNA-1"/>
    <property type="gene ID" value="SMUV_0000163401"/>
</dbReference>
<comment type="similarity">
    <text evidence="4">Belongs to the glycosyl hydrolase 18 family.</text>
</comment>
<dbReference type="PANTHER" id="PTHR11177:SF317">
    <property type="entry name" value="CHITINASE 12-RELATED"/>
    <property type="match status" value="1"/>
</dbReference>
<sequence>MNVSKLVYRISESINHYRYNEPKVSDIDPYLCTHLHLINSFKHDENCKIIYPNNEEILDMLNLKTKNPQLKILITLTPNNTCMSKLVSVMNSTSLNSFITEVTDLVRKKKIDGVDLDWEFPNWSKDASETDKAGFKLRESFDKQYPKPLISVAVPGPYHIAKAAYDISALNRNVDFVQTMNYDFHVYSKQLPFAALNAPLFKESFFEFGLSGRMNSDYSTKYWVQNGLSKRKILFGIPTYGRGFTLVSSKLHFVFAPAKGVSKLGDSVTYSQVSNMLSKSPYLYGKDKQWFSYEDRLSTFIKAKYAKSTGLAGIMIFDLNSDDFSGKCGQGKYPLIRAAKLGFEEETANKRTLNKFQIP</sequence>
<evidence type="ECO:0000313" key="7">
    <source>
        <dbReference type="WBParaSite" id="SMUV_0000163401-mRNA-1"/>
    </source>
</evidence>
<dbReference type="SMART" id="SM00636">
    <property type="entry name" value="Glyco_18"/>
    <property type="match status" value="1"/>
</dbReference>
<dbReference type="PROSITE" id="PS51910">
    <property type="entry name" value="GH18_2"/>
    <property type="match status" value="1"/>
</dbReference>
<dbReference type="Proteomes" id="UP000046393">
    <property type="component" value="Unplaced"/>
</dbReference>
<dbReference type="GO" id="GO:0005576">
    <property type="term" value="C:extracellular region"/>
    <property type="evidence" value="ECO:0007669"/>
    <property type="project" value="TreeGrafter"/>
</dbReference>
<dbReference type="AlphaFoldDB" id="A0A0N5ABV8"/>
<keyword evidence="6" id="KW-1185">Reference proteome</keyword>
<evidence type="ECO:0000313" key="6">
    <source>
        <dbReference type="Proteomes" id="UP000046393"/>
    </source>
</evidence>
<reference evidence="7" key="1">
    <citation type="submission" date="2017-02" db="UniProtKB">
        <authorList>
            <consortium name="WormBaseParasite"/>
        </authorList>
    </citation>
    <scope>IDENTIFICATION</scope>
</reference>
<keyword evidence="1 3" id="KW-0378">Hydrolase</keyword>
<evidence type="ECO:0000256" key="1">
    <source>
        <dbReference type="ARBA" id="ARBA00022801"/>
    </source>
</evidence>